<comment type="caution">
    <text evidence="1">The sequence shown here is derived from an EMBL/GenBank/DDBJ whole genome shotgun (WGS) entry which is preliminary data.</text>
</comment>
<organism evidence="1 2">
    <name type="scientific">Rhododendron molle</name>
    <name type="common">Chinese azalea</name>
    <name type="synonym">Azalea mollis</name>
    <dbReference type="NCBI Taxonomy" id="49168"/>
    <lineage>
        <taxon>Eukaryota</taxon>
        <taxon>Viridiplantae</taxon>
        <taxon>Streptophyta</taxon>
        <taxon>Embryophyta</taxon>
        <taxon>Tracheophyta</taxon>
        <taxon>Spermatophyta</taxon>
        <taxon>Magnoliopsida</taxon>
        <taxon>eudicotyledons</taxon>
        <taxon>Gunneridae</taxon>
        <taxon>Pentapetalae</taxon>
        <taxon>asterids</taxon>
        <taxon>Ericales</taxon>
        <taxon>Ericaceae</taxon>
        <taxon>Ericoideae</taxon>
        <taxon>Rhodoreae</taxon>
        <taxon>Rhododendron</taxon>
    </lineage>
</organism>
<reference evidence="1" key="1">
    <citation type="submission" date="2022-02" db="EMBL/GenBank/DDBJ databases">
        <title>Plant Genome Project.</title>
        <authorList>
            <person name="Zhang R.-G."/>
        </authorList>
    </citation>
    <scope>NUCLEOTIDE SEQUENCE</scope>
    <source>
        <strain evidence="1">AT1</strain>
    </source>
</reference>
<gene>
    <name evidence="1" type="ORF">RHMOL_Rhmol10G0165400</name>
</gene>
<dbReference type="Proteomes" id="UP001062846">
    <property type="component" value="Chromosome 10"/>
</dbReference>
<protein>
    <submittedName>
        <fullName evidence="1">Uncharacterized protein</fullName>
    </submittedName>
</protein>
<keyword evidence="2" id="KW-1185">Reference proteome</keyword>
<proteinExistence type="predicted"/>
<evidence type="ECO:0000313" key="2">
    <source>
        <dbReference type="Proteomes" id="UP001062846"/>
    </source>
</evidence>
<accession>A0ACC0M451</accession>
<dbReference type="EMBL" id="CM046397">
    <property type="protein sequence ID" value="KAI8535326.1"/>
    <property type="molecule type" value="Genomic_DNA"/>
</dbReference>
<sequence>MVEVEDPHPSETTLGLGLFGDPNLASGGAGVGAPGKAHMSIGAGAGTSTQDAGAATELHTYIRHLERKIDDLSTVVERDKHVRDELAEIKHLF</sequence>
<evidence type="ECO:0000313" key="1">
    <source>
        <dbReference type="EMBL" id="KAI8535326.1"/>
    </source>
</evidence>
<name>A0ACC0M451_RHOML</name>